<evidence type="ECO:0000313" key="3">
    <source>
        <dbReference type="Proteomes" id="UP001211065"/>
    </source>
</evidence>
<feature type="coiled-coil region" evidence="1">
    <location>
        <begin position="515"/>
        <end position="578"/>
    </location>
</feature>
<proteinExistence type="predicted"/>
<dbReference type="Proteomes" id="UP001211065">
    <property type="component" value="Unassembled WGS sequence"/>
</dbReference>
<accession>A0AAD5U2W4</accession>
<protein>
    <submittedName>
        <fullName evidence="2">Uncharacterized protein</fullName>
    </submittedName>
</protein>
<dbReference type="AlphaFoldDB" id="A0AAD5U2W4"/>
<organism evidence="2 3">
    <name type="scientific">Clydaea vesicula</name>
    <dbReference type="NCBI Taxonomy" id="447962"/>
    <lineage>
        <taxon>Eukaryota</taxon>
        <taxon>Fungi</taxon>
        <taxon>Fungi incertae sedis</taxon>
        <taxon>Chytridiomycota</taxon>
        <taxon>Chytridiomycota incertae sedis</taxon>
        <taxon>Chytridiomycetes</taxon>
        <taxon>Lobulomycetales</taxon>
        <taxon>Lobulomycetaceae</taxon>
        <taxon>Clydaea</taxon>
    </lineage>
</organism>
<comment type="caution">
    <text evidence="2">The sequence shown here is derived from an EMBL/GenBank/DDBJ whole genome shotgun (WGS) entry which is preliminary data.</text>
</comment>
<gene>
    <name evidence="2" type="ORF">HK099_005086</name>
</gene>
<dbReference type="PANTHER" id="PTHR34649">
    <property type="entry name" value="CILIA- AND FLAGELLA-ASSOCIATED PROTEIN 99"/>
    <property type="match status" value="1"/>
</dbReference>
<sequence>MNYKSLIQHAQNLLGNHSLFGLKDSLQNKSKISVFNEEDILKKYIDENQCFTNDEKLFLQKVFFGSIRYHSIITPTLETFYTITGSKQLRSKYNFFVVICYICLIHLETISFENFSSIIHSCPATDVYPFLKMIFDVDLLNGGLKEEWEKVLDHNFVKDNVIDVITGYIPDSQLLLKNLSLKTDEGYLIKKTKKKPTEPAPFELTVPHPRRFSTPNLKISNVFKAAPIPKSFYEGTGEKTAIENAKLENKKKSQTEQQNTKQFQVSKRITADKEKYAKEHERIRLQENKPIPKFKYQPPPKLINKPQNLTKQNIASILREDAIVRRKKKNDDNILNQALVNLTDLTEYQKKVDQDIEKDNFEMQLKVEKRHLEIQLLHEDSYVARKEKERENREIVKELIEEKNTLKSLTVQTKQEEEAIKKKIVEEVHEIKENITKARRNVMDENLKKASDLALETQALKAQALAEAQIERERKVELIHQIRMLEKQMPGISSHQKVVDLTETSGFGLLNEMCIVELQERLLLARVRHQEMEEKKREEILENKTKRLSMIAKKLQDIDTEREERKNQRKDKEEESKLALDAALSLKRAVLKEDPILKTLFEKLEAKRLARKSLSSTGVRSIKTFSNSKSNNETCESGIKSTNLQKSRNFNLQDFENEYLKRKENILKKRQTLIDKLNENGKQEKDQSLNEISC</sequence>
<evidence type="ECO:0000256" key="1">
    <source>
        <dbReference type="SAM" id="Coils"/>
    </source>
</evidence>
<name>A0AAD5U2W4_9FUNG</name>
<evidence type="ECO:0000313" key="2">
    <source>
        <dbReference type="EMBL" id="KAJ3218396.1"/>
    </source>
</evidence>
<keyword evidence="3" id="KW-1185">Reference proteome</keyword>
<dbReference type="InterPro" id="IPR039341">
    <property type="entry name" value="CFAP99"/>
</dbReference>
<dbReference type="PANTHER" id="PTHR34649:SF1">
    <property type="entry name" value="CILIA- AND FLAGELLA-ASSOCIATED PROTEIN 99"/>
    <property type="match status" value="1"/>
</dbReference>
<dbReference type="EMBL" id="JADGJW010000382">
    <property type="protein sequence ID" value="KAJ3218396.1"/>
    <property type="molecule type" value="Genomic_DNA"/>
</dbReference>
<reference evidence="2" key="1">
    <citation type="submission" date="2020-05" db="EMBL/GenBank/DDBJ databases">
        <title>Phylogenomic resolution of chytrid fungi.</title>
        <authorList>
            <person name="Stajich J.E."/>
            <person name="Amses K."/>
            <person name="Simmons R."/>
            <person name="Seto K."/>
            <person name="Myers J."/>
            <person name="Bonds A."/>
            <person name="Quandt C.A."/>
            <person name="Barry K."/>
            <person name="Liu P."/>
            <person name="Grigoriev I."/>
            <person name="Longcore J.E."/>
            <person name="James T.Y."/>
        </authorList>
    </citation>
    <scope>NUCLEOTIDE SEQUENCE</scope>
    <source>
        <strain evidence="2">JEL0476</strain>
    </source>
</reference>
<keyword evidence="1" id="KW-0175">Coiled coil</keyword>
<feature type="coiled-coil region" evidence="1">
    <location>
        <begin position="385"/>
        <end position="441"/>
    </location>
</feature>